<dbReference type="PANTHER" id="PTHR11122:SF13">
    <property type="entry name" value="GLUCOSE-6-PHOSPHATE 1-EPIMERASE"/>
    <property type="match status" value="1"/>
</dbReference>
<dbReference type="GO" id="GO:0005975">
    <property type="term" value="P:carbohydrate metabolic process"/>
    <property type="evidence" value="ECO:0007669"/>
    <property type="project" value="InterPro"/>
</dbReference>
<dbReference type="GO" id="GO:0005737">
    <property type="term" value="C:cytoplasm"/>
    <property type="evidence" value="ECO:0007669"/>
    <property type="project" value="TreeGrafter"/>
</dbReference>
<comment type="caution">
    <text evidence="6">The sequence shown here is derived from an EMBL/GenBank/DDBJ whole genome shotgun (WGS) entry which is preliminary data.</text>
</comment>
<reference evidence="6 7" key="1">
    <citation type="journal article" date="2018" name="Syst. Appl. Microbiol.">
        <title>Abditibacterium utsteinense sp. nov., the first cultivated member of candidate phylum FBP, isolated from ice-free Antarctic soil samples.</title>
        <authorList>
            <person name="Tahon G."/>
            <person name="Tytgat B."/>
            <person name="Lebbe L."/>
            <person name="Carlier A."/>
            <person name="Willems A."/>
        </authorList>
    </citation>
    <scope>NUCLEOTIDE SEQUENCE [LARGE SCALE GENOMIC DNA]</scope>
    <source>
        <strain evidence="6 7">LMG 29911</strain>
    </source>
</reference>
<evidence type="ECO:0000313" key="7">
    <source>
        <dbReference type="Proteomes" id="UP000237684"/>
    </source>
</evidence>
<dbReference type="Proteomes" id="UP000237684">
    <property type="component" value="Unassembled WGS sequence"/>
</dbReference>
<evidence type="ECO:0000256" key="3">
    <source>
        <dbReference type="ARBA" id="ARBA00023235"/>
    </source>
</evidence>
<dbReference type="InterPro" id="IPR014718">
    <property type="entry name" value="GH-type_carb-bd"/>
</dbReference>
<dbReference type="PIRSF" id="PIRSF016020">
    <property type="entry name" value="PHexose_mutarotase"/>
    <property type="match status" value="1"/>
</dbReference>
<evidence type="ECO:0000256" key="1">
    <source>
        <dbReference type="ARBA" id="ARBA00001096"/>
    </source>
</evidence>
<dbReference type="Pfam" id="PF01263">
    <property type="entry name" value="Aldose_epim"/>
    <property type="match status" value="1"/>
</dbReference>
<proteinExistence type="inferred from homology"/>
<name>A0A2S8SP96_9BACT</name>
<dbReference type="CDD" id="cd09020">
    <property type="entry name" value="D-hex-6-P-epi_like"/>
    <property type="match status" value="1"/>
</dbReference>
<gene>
    <name evidence="6" type="ORF">B1R32_1266</name>
</gene>
<keyword evidence="3 4" id="KW-0413">Isomerase</keyword>
<evidence type="ECO:0000256" key="5">
    <source>
        <dbReference type="PIRSR" id="PIRSR016020-1"/>
    </source>
</evidence>
<dbReference type="GO" id="GO:0047938">
    <property type="term" value="F:glucose-6-phosphate 1-epimerase activity"/>
    <property type="evidence" value="ECO:0007669"/>
    <property type="project" value="UniProtKB-UniRule"/>
</dbReference>
<dbReference type="InterPro" id="IPR011013">
    <property type="entry name" value="Gal_mutarotase_sf_dom"/>
</dbReference>
<dbReference type="GO" id="GO:0030246">
    <property type="term" value="F:carbohydrate binding"/>
    <property type="evidence" value="ECO:0007669"/>
    <property type="project" value="UniProtKB-UniRule"/>
</dbReference>
<dbReference type="InterPro" id="IPR008183">
    <property type="entry name" value="Aldose_1/G6P_1-epimerase"/>
</dbReference>
<dbReference type="OrthoDB" id="9790727at2"/>
<feature type="active site" evidence="5">
    <location>
        <position position="266"/>
    </location>
</feature>
<keyword evidence="7" id="KW-1185">Reference proteome</keyword>
<dbReference type="RefSeq" id="WP_106381203.1">
    <property type="nucleotide sequence ID" value="NZ_NIGF01000026.1"/>
</dbReference>
<accession>A0A2S8SP96</accession>
<dbReference type="InterPro" id="IPR025532">
    <property type="entry name" value="G6P_1-epimerase"/>
</dbReference>
<dbReference type="EC" id="5.1.3.15" evidence="4"/>
<organism evidence="6 7">
    <name type="scientific">Abditibacterium utsteinense</name>
    <dbReference type="NCBI Taxonomy" id="1960156"/>
    <lineage>
        <taxon>Bacteria</taxon>
        <taxon>Pseudomonadati</taxon>
        <taxon>Abditibacteriota</taxon>
        <taxon>Abditibacteriia</taxon>
        <taxon>Abditibacteriales</taxon>
        <taxon>Abditibacteriaceae</taxon>
        <taxon>Abditibacterium</taxon>
    </lineage>
</organism>
<feature type="active site" evidence="5">
    <location>
        <position position="164"/>
    </location>
</feature>
<evidence type="ECO:0000313" key="6">
    <source>
        <dbReference type="EMBL" id="PQV62622.1"/>
    </source>
</evidence>
<protein>
    <recommendedName>
        <fullName evidence="4">Putative glucose-6-phosphate 1-epimerase</fullName>
        <ecNumber evidence="4">5.1.3.15</ecNumber>
    </recommendedName>
</protein>
<dbReference type="PANTHER" id="PTHR11122">
    <property type="entry name" value="APOSPORY-ASSOCIATED PROTEIN C-RELATED"/>
    <property type="match status" value="1"/>
</dbReference>
<dbReference type="InParanoid" id="A0A2S8SP96"/>
<evidence type="ECO:0000256" key="2">
    <source>
        <dbReference type="ARBA" id="ARBA00005866"/>
    </source>
</evidence>
<dbReference type="Gene3D" id="2.70.98.10">
    <property type="match status" value="1"/>
</dbReference>
<sequence length="293" mass="32878">MNSLDISQLQSQFPTLRFDVDSGLPRAHFEHDGAKAEVLLQGAHVAQFETASGDHLLFQSRDPRFEAGKSFHNGVPVIFPWFGPKIGDPSAPGHGFVRTVPWEIENVEEDSLALKLESNEQTLAQWPHPFRLSYRVRLEAQKFQLQLQITNTGAEAFEFETALHTYFRVADVRNVEISGLDGKTYLDKTRGFSRHTQSGLIRIEQEVDRVYLDSSGPIILRDGARTLKISDLGGIKSTVVWNPWQEKGRNFGDLCADEWQQFVCIESGVVADDAVSLDAGKSYEMSVQIELEA</sequence>
<comment type="similarity">
    <text evidence="2 4">Belongs to the glucose-6-phosphate 1-epimerase family.</text>
</comment>
<dbReference type="SUPFAM" id="SSF74650">
    <property type="entry name" value="Galactose mutarotase-like"/>
    <property type="match status" value="1"/>
</dbReference>
<dbReference type="AlphaFoldDB" id="A0A2S8SP96"/>
<dbReference type="EMBL" id="NIGF01000026">
    <property type="protein sequence ID" value="PQV62622.1"/>
    <property type="molecule type" value="Genomic_DNA"/>
</dbReference>
<evidence type="ECO:0000256" key="4">
    <source>
        <dbReference type="PIRNR" id="PIRNR016020"/>
    </source>
</evidence>
<comment type="catalytic activity">
    <reaction evidence="1">
        <text>alpha-D-glucose 6-phosphate = beta-D-glucose 6-phosphate</text>
        <dbReference type="Rhea" id="RHEA:16249"/>
        <dbReference type="ChEBI" id="CHEBI:58225"/>
        <dbReference type="ChEBI" id="CHEBI:58247"/>
        <dbReference type="EC" id="5.1.3.15"/>
    </reaction>
</comment>